<dbReference type="EMBL" id="KN838591">
    <property type="protein sequence ID" value="KIK02516.1"/>
    <property type="molecule type" value="Genomic_DNA"/>
</dbReference>
<dbReference type="OrthoDB" id="3089419at2759"/>
<keyword evidence="3" id="KW-1185">Reference proteome</keyword>
<gene>
    <name evidence="1" type="ORF">K443DRAFT_12429</name>
    <name evidence="2" type="ORF">K443DRAFT_6028</name>
</gene>
<accession>A0A0C9XCF4</accession>
<reference evidence="3" key="2">
    <citation type="submission" date="2015-01" db="EMBL/GenBank/DDBJ databases">
        <title>Evolutionary Origins and Diversification of the Mycorrhizal Mutualists.</title>
        <authorList>
            <consortium name="DOE Joint Genome Institute"/>
            <consortium name="Mycorrhizal Genomics Consortium"/>
            <person name="Kohler A."/>
            <person name="Kuo A."/>
            <person name="Nagy L.G."/>
            <person name="Floudas D."/>
            <person name="Copeland A."/>
            <person name="Barry K.W."/>
            <person name="Cichocki N."/>
            <person name="Veneault-Fourrey C."/>
            <person name="LaButti K."/>
            <person name="Lindquist E.A."/>
            <person name="Lipzen A."/>
            <person name="Lundell T."/>
            <person name="Morin E."/>
            <person name="Murat C."/>
            <person name="Riley R."/>
            <person name="Ohm R."/>
            <person name="Sun H."/>
            <person name="Tunlid A."/>
            <person name="Henrissat B."/>
            <person name="Grigoriev I.V."/>
            <person name="Hibbett D.S."/>
            <person name="Martin F."/>
        </authorList>
    </citation>
    <scope>NUCLEOTIDE SEQUENCE [LARGE SCALE GENOMIC DNA]</scope>
    <source>
        <strain evidence="3">LaAM-08-1</strain>
    </source>
</reference>
<reference evidence="2 3" key="1">
    <citation type="submission" date="2014-04" db="EMBL/GenBank/DDBJ databases">
        <authorList>
            <consortium name="DOE Joint Genome Institute"/>
            <person name="Kuo A."/>
            <person name="Kohler A."/>
            <person name="Nagy L.G."/>
            <person name="Floudas D."/>
            <person name="Copeland A."/>
            <person name="Barry K.W."/>
            <person name="Cichocki N."/>
            <person name="Veneault-Fourrey C."/>
            <person name="LaButti K."/>
            <person name="Lindquist E.A."/>
            <person name="Lipzen A."/>
            <person name="Lundell T."/>
            <person name="Morin E."/>
            <person name="Murat C."/>
            <person name="Sun H."/>
            <person name="Tunlid A."/>
            <person name="Henrissat B."/>
            <person name="Grigoriev I.V."/>
            <person name="Hibbett D.S."/>
            <person name="Martin F."/>
            <person name="Nordberg H.P."/>
            <person name="Cantor M.N."/>
            <person name="Hua S.X."/>
        </authorList>
    </citation>
    <scope>NUCLEOTIDE SEQUENCE [LARGE SCALE GENOMIC DNA]</scope>
    <source>
        <strain evidence="2 3">LaAM-08-1</strain>
    </source>
</reference>
<protein>
    <submittedName>
        <fullName evidence="2">Uncharacterized protein</fullName>
    </submittedName>
</protein>
<sequence length="296" mass="33214">MPFTNILNLEVLFLAMEDPGVVSAFLDGNLPFSELGSFFGVAKDGLHLSEEGGTCGPFAIITGEKLDSNEWRSRYLHTGGYGGMVVWRVQSPTRRYVIDSSLRSAYEIPLSGFLWSAGRHVYSTYPDPPQSLSHSSPILRFSSSDILYTKKGSNIAKPFEIVARPELLRRPIDALVRNPHLVLLVRHRVSNINRFAVSIHFNMETRGVGFVGSGVNDFFPLTSGDGLTNWREFASFQRLLYYYHRRYPQQLSQDLFRRFTYIVLTRLLSNGGGFSALPSGALDRLLSPDIRGISDI</sequence>
<proteinExistence type="predicted"/>
<name>A0A0C9XCF4_9AGAR</name>
<dbReference type="EMBL" id="KN838812">
    <property type="protein sequence ID" value="KIJ94034.1"/>
    <property type="molecule type" value="Genomic_DNA"/>
</dbReference>
<dbReference type="Proteomes" id="UP000054477">
    <property type="component" value="Unassembled WGS sequence"/>
</dbReference>
<evidence type="ECO:0000313" key="3">
    <source>
        <dbReference type="Proteomes" id="UP000054477"/>
    </source>
</evidence>
<evidence type="ECO:0000313" key="1">
    <source>
        <dbReference type="EMBL" id="KIJ94034.1"/>
    </source>
</evidence>
<reference evidence="2" key="3">
    <citation type="submission" date="2015-02" db="EMBL/GenBank/DDBJ databases">
        <title>Evolutionary Origins and Diversification of the Mycorrhizal Mutualists.</title>
        <authorList>
            <consortium name="DOE Joint Genome Institute"/>
            <consortium name="Mycorrhizal Genomics Consortium"/>
            <person name="Kohler A."/>
            <person name="Kuo A."/>
            <person name="Nagy L.G."/>
            <person name="Floudas D."/>
            <person name="Copeland A."/>
            <person name="Barry K.W."/>
            <person name="Cichocki N."/>
            <person name="Veneault-Fourrey C."/>
            <person name="LaButti K."/>
            <person name="Lindquist E.A."/>
            <person name="Lipzen A."/>
            <person name="Lundell T."/>
            <person name="Morin E."/>
            <person name="Murat C."/>
            <person name="Riley R."/>
            <person name="Ohm R."/>
            <person name="Sun H."/>
            <person name="Tunlid A."/>
            <person name="Henrissat B."/>
            <person name="Grigoriev I.V."/>
            <person name="Hibbett D.S."/>
            <person name="Martin F."/>
        </authorList>
    </citation>
    <scope>NUCLEOTIDE SEQUENCE</scope>
    <source>
        <strain evidence="2">LaAM-08-1</strain>
    </source>
</reference>
<evidence type="ECO:0000313" key="2">
    <source>
        <dbReference type="EMBL" id="KIK02516.1"/>
    </source>
</evidence>
<organism evidence="2 3">
    <name type="scientific">Laccaria amethystina LaAM-08-1</name>
    <dbReference type="NCBI Taxonomy" id="1095629"/>
    <lineage>
        <taxon>Eukaryota</taxon>
        <taxon>Fungi</taxon>
        <taxon>Dikarya</taxon>
        <taxon>Basidiomycota</taxon>
        <taxon>Agaricomycotina</taxon>
        <taxon>Agaricomycetes</taxon>
        <taxon>Agaricomycetidae</taxon>
        <taxon>Agaricales</taxon>
        <taxon>Agaricineae</taxon>
        <taxon>Hydnangiaceae</taxon>
        <taxon>Laccaria</taxon>
    </lineage>
</organism>
<dbReference type="HOGENOM" id="CLU_081908_0_0_1"/>
<dbReference type="AlphaFoldDB" id="A0A0C9XCF4"/>